<dbReference type="CDD" id="cd09272">
    <property type="entry name" value="RNase_HI_RT_Ty1"/>
    <property type="match status" value="1"/>
</dbReference>
<dbReference type="Proteomes" id="UP000187609">
    <property type="component" value="Unassembled WGS sequence"/>
</dbReference>
<feature type="region of interest" description="Disordered" evidence="1">
    <location>
        <begin position="97"/>
        <end position="164"/>
    </location>
</feature>
<dbReference type="OMA" id="LIANCTW"/>
<organism evidence="3 4">
    <name type="scientific">Nicotiana attenuata</name>
    <name type="common">Coyote tobacco</name>
    <dbReference type="NCBI Taxonomy" id="49451"/>
    <lineage>
        <taxon>Eukaryota</taxon>
        <taxon>Viridiplantae</taxon>
        <taxon>Streptophyta</taxon>
        <taxon>Embryophyta</taxon>
        <taxon>Tracheophyta</taxon>
        <taxon>Spermatophyta</taxon>
        <taxon>Magnoliopsida</taxon>
        <taxon>eudicotyledons</taxon>
        <taxon>Gunneridae</taxon>
        <taxon>Pentapetalae</taxon>
        <taxon>asterids</taxon>
        <taxon>lamiids</taxon>
        <taxon>Solanales</taxon>
        <taxon>Solanaceae</taxon>
        <taxon>Nicotianoideae</taxon>
        <taxon>Nicotianeae</taxon>
        <taxon>Nicotiana</taxon>
    </lineage>
</organism>
<feature type="compositionally biased region" description="Low complexity" evidence="1">
    <location>
        <begin position="107"/>
        <end position="121"/>
    </location>
</feature>
<sequence length="351" mass="38753">MNFKSLPCLFLGYSPSHHGYRCLDTCSGRLYIARHFRFDETQFPFAKNSILRPPPSRNVQPWVSSPITLPGSPPIEFWIASPYLSCVNFPAVTSTPSSHPASQVLNSSSPSPSVSPSYDSPANNVNATHVDNPNSRAPIDSSILSDDSSMYPLPSQPSSQPPISTTLSALKRKSKVVNSPELSHTMQLRLASKRKPTTHISCTYPTIASSLPSTEPTNFIEASKFKEWHDAMSSEMTASFKNQTWSLVPFNSSMNILGCKWVFRIKRNSVGAIERYKAHLVAKGFHQAFTDSDWAGSIDDRKSTGGYTICFGPNLIFWSSKKQRTVARSSTESEYKAFADVAAELNHSCLS</sequence>
<accession>A0A1J6ILQ1</accession>
<dbReference type="InterPro" id="IPR057670">
    <property type="entry name" value="SH3_retrovirus"/>
</dbReference>
<feature type="compositionally biased region" description="Polar residues" evidence="1">
    <location>
        <begin position="97"/>
        <end position="106"/>
    </location>
</feature>
<dbReference type="AlphaFoldDB" id="A0A1J6ILQ1"/>
<evidence type="ECO:0000313" key="3">
    <source>
        <dbReference type="EMBL" id="OIT05642.1"/>
    </source>
</evidence>
<reference evidence="3" key="1">
    <citation type="submission" date="2016-11" db="EMBL/GenBank/DDBJ databases">
        <title>The genome of Nicotiana attenuata.</title>
        <authorList>
            <person name="Xu S."/>
            <person name="Brockmoeller T."/>
            <person name="Gaquerel E."/>
            <person name="Navarro A."/>
            <person name="Kuhl H."/>
            <person name="Gase K."/>
            <person name="Ling Z."/>
            <person name="Zhou W."/>
            <person name="Kreitzer C."/>
            <person name="Stanke M."/>
            <person name="Tang H."/>
            <person name="Lyons E."/>
            <person name="Pandey P."/>
            <person name="Pandey S.P."/>
            <person name="Timmermann B."/>
            <person name="Baldwin I.T."/>
        </authorList>
    </citation>
    <scope>NUCLEOTIDE SEQUENCE [LARGE SCALE GENOMIC DNA]</scope>
    <source>
        <strain evidence="3">UT</strain>
    </source>
</reference>
<feature type="domain" description="Retroviral polymerase SH3-like" evidence="2">
    <location>
        <begin position="3"/>
        <end position="48"/>
    </location>
</feature>
<dbReference type="EMBL" id="MJEQ01037184">
    <property type="protein sequence ID" value="OIT05642.1"/>
    <property type="molecule type" value="Genomic_DNA"/>
</dbReference>
<gene>
    <name evidence="3" type="ORF">A4A49_12080</name>
</gene>
<evidence type="ECO:0000259" key="2">
    <source>
        <dbReference type="Pfam" id="PF25597"/>
    </source>
</evidence>
<proteinExistence type="predicted"/>
<dbReference type="STRING" id="49451.A0A1J6ILQ1"/>
<feature type="compositionally biased region" description="Polar residues" evidence="1">
    <location>
        <begin position="122"/>
        <end position="135"/>
    </location>
</feature>
<dbReference type="PANTHER" id="PTHR11439:SF455">
    <property type="entry name" value="RLK (RECEPTOR-LIKE PROTEIN KINASE) 8, PUTATIVE-RELATED"/>
    <property type="match status" value="1"/>
</dbReference>
<protein>
    <submittedName>
        <fullName evidence="3">Mitochondrial protein</fullName>
    </submittedName>
</protein>
<dbReference type="PANTHER" id="PTHR11439">
    <property type="entry name" value="GAG-POL-RELATED RETROTRANSPOSON"/>
    <property type="match status" value="1"/>
</dbReference>
<evidence type="ECO:0000313" key="4">
    <source>
        <dbReference type="Proteomes" id="UP000187609"/>
    </source>
</evidence>
<keyword evidence="4" id="KW-1185">Reference proteome</keyword>
<feature type="compositionally biased region" description="Low complexity" evidence="1">
    <location>
        <begin position="139"/>
        <end position="164"/>
    </location>
</feature>
<name>A0A1J6ILQ1_NICAT</name>
<dbReference type="Gramene" id="OIT05642">
    <property type="protein sequence ID" value="OIT05642"/>
    <property type="gene ID" value="A4A49_12080"/>
</dbReference>
<evidence type="ECO:0000256" key="1">
    <source>
        <dbReference type="SAM" id="MobiDB-lite"/>
    </source>
</evidence>
<comment type="caution">
    <text evidence="3">The sequence shown here is derived from an EMBL/GenBank/DDBJ whole genome shotgun (WGS) entry which is preliminary data.</text>
</comment>
<dbReference type="Pfam" id="PF25597">
    <property type="entry name" value="SH3_retrovirus"/>
    <property type="match status" value="1"/>
</dbReference>